<dbReference type="PANTHER" id="PTHR13069">
    <property type="entry name" value="ALKYLATED DNA REPAIR PROTEIN ALKB HOMOLOG 8"/>
    <property type="match status" value="1"/>
</dbReference>
<dbReference type="InterPro" id="IPR013216">
    <property type="entry name" value="Methyltransf_11"/>
</dbReference>
<dbReference type="EMBL" id="JBJQND010000004">
    <property type="protein sequence ID" value="KAL3880005.1"/>
    <property type="molecule type" value="Genomic_DNA"/>
</dbReference>
<dbReference type="Gene3D" id="3.40.50.150">
    <property type="entry name" value="Vaccinia Virus protein VP39"/>
    <property type="match status" value="2"/>
</dbReference>
<dbReference type="GO" id="GO:0008175">
    <property type="term" value="F:tRNA methyltransferase activity"/>
    <property type="evidence" value="ECO:0007669"/>
    <property type="project" value="UniProtKB-ARBA"/>
</dbReference>
<evidence type="ECO:0000313" key="6">
    <source>
        <dbReference type="Proteomes" id="UP001634394"/>
    </source>
</evidence>
<evidence type="ECO:0000256" key="2">
    <source>
        <dbReference type="ARBA" id="ARBA00022679"/>
    </source>
</evidence>
<dbReference type="GO" id="GO:0032259">
    <property type="term" value="P:methylation"/>
    <property type="evidence" value="ECO:0007669"/>
    <property type="project" value="UniProtKB-KW"/>
</dbReference>
<evidence type="ECO:0000256" key="3">
    <source>
        <dbReference type="SAM" id="MobiDB-lite"/>
    </source>
</evidence>
<dbReference type="FunFam" id="3.40.50.150:FF:000195">
    <property type="entry name" value="Methyltransferase domain containing protein"/>
    <property type="match status" value="1"/>
</dbReference>
<feature type="region of interest" description="Disordered" evidence="3">
    <location>
        <begin position="172"/>
        <end position="196"/>
    </location>
</feature>
<dbReference type="SUPFAM" id="SSF53335">
    <property type="entry name" value="S-adenosyl-L-methionine-dependent methyltransferases"/>
    <property type="match status" value="1"/>
</dbReference>
<reference evidence="5 6" key="1">
    <citation type="submission" date="2024-11" db="EMBL/GenBank/DDBJ databases">
        <title>Chromosome-level genome assembly of the freshwater bivalve Anodonta woodiana.</title>
        <authorList>
            <person name="Chen X."/>
        </authorList>
    </citation>
    <scope>NUCLEOTIDE SEQUENCE [LARGE SCALE GENOMIC DNA]</scope>
    <source>
        <strain evidence="5">MN2024</strain>
        <tissue evidence="5">Gills</tissue>
    </source>
</reference>
<keyword evidence="6" id="KW-1185">Reference proteome</keyword>
<evidence type="ECO:0000256" key="1">
    <source>
        <dbReference type="ARBA" id="ARBA00022603"/>
    </source>
</evidence>
<dbReference type="AlphaFoldDB" id="A0ABD3X2P3"/>
<evidence type="ECO:0000259" key="4">
    <source>
        <dbReference type="Pfam" id="PF08241"/>
    </source>
</evidence>
<feature type="region of interest" description="Disordered" evidence="3">
    <location>
        <begin position="599"/>
        <end position="631"/>
    </location>
</feature>
<feature type="domain" description="Methyltransferase type 11" evidence="4">
    <location>
        <begin position="56"/>
        <end position="145"/>
    </location>
</feature>
<feature type="region of interest" description="Disordered" evidence="3">
    <location>
        <begin position="816"/>
        <end position="838"/>
    </location>
</feature>
<feature type="compositionally biased region" description="Polar residues" evidence="3">
    <location>
        <begin position="599"/>
        <end position="613"/>
    </location>
</feature>
<dbReference type="Proteomes" id="UP001634394">
    <property type="component" value="Unassembled WGS sequence"/>
</dbReference>
<feature type="region of interest" description="Disordered" evidence="3">
    <location>
        <begin position="301"/>
        <end position="335"/>
    </location>
</feature>
<dbReference type="InterPro" id="IPR051422">
    <property type="entry name" value="AlkB_tRNA_MeTrf/Diox"/>
</dbReference>
<keyword evidence="2" id="KW-0808">Transferase</keyword>
<dbReference type="Pfam" id="PF08241">
    <property type="entry name" value="Methyltransf_11"/>
    <property type="match status" value="1"/>
</dbReference>
<organism evidence="5 6">
    <name type="scientific">Sinanodonta woodiana</name>
    <name type="common">Chinese pond mussel</name>
    <name type="synonym">Anodonta woodiana</name>
    <dbReference type="NCBI Taxonomy" id="1069815"/>
    <lineage>
        <taxon>Eukaryota</taxon>
        <taxon>Metazoa</taxon>
        <taxon>Spiralia</taxon>
        <taxon>Lophotrochozoa</taxon>
        <taxon>Mollusca</taxon>
        <taxon>Bivalvia</taxon>
        <taxon>Autobranchia</taxon>
        <taxon>Heteroconchia</taxon>
        <taxon>Palaeoheterodonta</taxon>
        <taxon>Unionida</taxon>
        <taxon>Unionoidea</taxon>
        <taxon>Unionidae</taxon>
        <taxon>Unioninae</taxon>
        <taxon>Sinanodonta</taxon>
    </lineage>
</organism>
<keyword evidence="1" id="KW-0489">Methyltransferase</keyword>
<dbReference type="InterPro" id="IPR029063">
    <property type="entry name" value="SAM-dependent_MTases_sf"/>
</dbReference>
<gene>
    <name evidence="5" type="ORF">ACJMK2_032277</name>
</gene>
<feature type="compositionally biased region" description="Polar residues" evidence="3">
    <location>
        <begin position="307"/>
        <end position="335"/>
    </location>
</feature>
<sequence>MASPLGRGRVADKFERDHVQHVYDEIAPHLGSIQHKAWPNVKKFLKLLHPGALVADIGCGNGRYLNINRQVYKVGLDSCFPLVESCRSKGHEVLYGDNLNLPFRDSLFDAVISIGVIHHFSSEERRLRAIQELTRILRPGGKLMIYVWAFEQKHRRFDSQDVLVPWHGGHHGENSKLKSRGSDQSFSSTSSVSEEEEAEEPSFQDSCFYNHQNSAQLPQNSAGSLTHFRNAHSYRRSLSQGSKSVLTNSYKLLDSISSSCDKDRITQECRKLGVSIQALSADCICHEQSVSEDGRAYEWSEGDEMNVSETSGKIDYSDQTTTPNKSLSSTNLTKGSQTVSERSLLIENTQGADCNTSNEKFSFSKFKKSKKNSLDLRDFKTQGDEVFYPLMSSHCGIPRKVINSSKSKIGDSRKDEKHRLSLFEMLKKKFMKYLDVDYEIEENKMKNSIEKTCQKKAERLEPRDDSCLFSDQFHFENRAALSKSLCSFPNPFNFAVREFPLSSCPLYRQSSVPDTSVNCTGTEYLSPINASLNQACLQCVSENKCQSPLSNLKNTIDEEERQNCNTASFLRVNNQNMEPVSGISNFVIAGALKTSTQSNMEGNSHQNVINNHNDNSKKEVTSDHNYSSKDSVQGQTLDSIFKMERECQRSLKPKFYINQEDMLVPNEKVSLEEDFPCSDLILGSINLALDESNPPGNFVVHSLQNDHCQKIVPAAADVDIKWNVKRISENRNNGKIHSWGLYNEVRKSVNVSSMEFNCQPHLQCQQAVKKILFTASMLNSLSMDKKRSETGKANGTINSSEFLARNENISSERLQQVPEGEMSDNHHKEKRPGTSHLTKAEYLGNKTKSESFSSWHPLVEDLDVKYSPAGISHPDSSNLQWNAKYTGESTYIKNSQLLKDLDMCKKKVEGPGPSDVTRQELCRFYHVFKKGELEQLISGHIGDLSIVHSMFDHSNWCVVAEKMKFQRHVH</sequence>
<dbReference type="CDD" id="cd02440">
    <property type="entry name" value="AdoMet_MTases"/>
    <property type="match status" value="1"/>
</dbReference>
<dbReference type="PANTHER" id="PTHR13069:SF37">
    <property type="entry name" value="FIRE DANCER"/>
    <property type="match status" value="1"/>
</dbReference>
<evidence type="ECO:0000313" key="5">
    <source>
        <dbReference type="EMBL" id="KAL3880005.1"/>
    </source>
</evidence>
<feature type="compositionally biased region" description="Low complexity" evidence="3">
    <location>
        <begin position="182"/>
        <end position="192"/>
    </location>
</feature>
<proteinExistence type="predicted"/>
<accession>A0ABD3X2P3</accession>
<name>A0ABD3X2P3_SINWO</name>
<comment type="caution">
    <text evidence="5">The sequence shown here is derived from an EMBL/GenBank/DDBJ whole genome shotgun (WGS) entry which is preliminary data.</text>
</comment>
<protein>
    <recommendedName>
        <fullName evidence="4">Methyltransferase type 11 domain-containing protein</fullName>
    </recommendedName>
</protein>
<dbReference type="GO" id="GO:0006400">
    <property type="term" value="P:tRNA modification"/>
    <property type="evidence" value="ECO:0007669"/>
    <property type="project" value="UniProtKB-ARBA"/>
</dbReference>